<keyword evidence="7" id="KW-0503">Monooxygenase</keyword>
<dbReference type="PANTHER" id="PTHR24305">
    <property type="entry name" value="CYTOCHROME P450"/>
    <property type="match status" value="1"/>
</dbReference>
<dbReference type="CDD" id="cd11051">
    <property type="entry name" value="CYP59-like"/>
    <property type="match status" value="1"/>
</dbReference>
<keyword evidence="10" id="KW-1185">Reference proteome</keyword>
<sequence>MHLHFMKPITGGPNLISMSDQEWKTWRSLFNPGFSTAALTEGIPHIVKCTQVFQEKLKERTEAGITILDDLTTRLTMDVILKLTLDADLNYQRSENALATALDYITRWHSFWDPRVLMHPLRPLIQKYYGSVMNSLIRKELEQRFTELKEEQFNPSTSASHQSKSKSVVTLAIQSYISEKKHCADLIRQPKLEKHFAQYATYQIRLFLFAGNDTTSSTMVYVYHLLSQHPEALQTTREEHDAIFGIDTSSTAEALIQKPALLNQCKYTMAVVKEVLRLYPPAATMRAGRPGVSINDRHGNIYPMNYIGATILHPAVHRNPRVWPRPNEFLPQRFTVESGDELYPYAPAFRPFEQGPRGCIGQTLVYNEILIVLILTLRTFDIKPAYEEYDKIKAREVGILGGIKQRVIGETIKTVHGDRAYQTEKAGTHPADGYPCRVLMSKWKTSTTSKAT</sequence>
<evidence type="ECO:0000256" key="5">
    <source>
        <dbReference type="ARBA" id="ARBA00023002"/>
    </source>
</evidence>
<feature type="binding site" description="axial binding residue" evidence="8">
    <location>
        <position position="359"/>
    </location>
    <ligand>
        <name>heme</name>
        <dbReference type="ChEBI" id="CHEBI:30413"/>
    </ligand>
    <ligandPart>
        <name>Fe</name>
        <dbReference type="ChEBI" id="CHEBI:18248"/>
    </ligandPart>
</feature>
<dbReference type="Pfam" id="PF00067">
    <property type="entry name" value="p450"/>
    <property type="match status" value="1"/>
</dbReference>
<dbReference type="InterPro" id="IPR036396">
    <property type="entry name" value="Cyt_P450_sf"/>
</dbReference>
<comment type="cofactor">
    <cofactor evidence="1 8">
        <name>heme</name>
        <dbReference type="ChEBI" id="CHEBI:30413"/>
    </cofactor>
</comment>
<evidence type="ECO:0000256" key="4">
    <source>
        <dbReference type="ARBA" id="ARBA00022723"/>
    </source>
</evidence>
<dbReference type="PRINTS" id="PR00463">
    <property type="entry name" value="EP450I"/>
</dbReference>
<dbReference type="PANTHER" id="PTHR24305:SF107">
    <property type="entry name" value="P450, PUTATIVE (EUROFUNG)-RELATED"/>
    <property type="match status" value="1"/>
</dbReference>
<evidence type="ECO:0000256" key="6">
    <source>
        <dbReference type="ARBA" id="ARBA00023004"/>
    </source>
</evidence>
<comment type="pathway">
    <text evidence="2">Secondary metabolite biosynthesis.</text>
</comment>
<dbReference type="GO" id="GO:0020037">
    <property type="term" value="F:heme binding"/>
    <property type="evidence" value="ECO:0007669"/>
    <property type="project" value="InterPro"/>
</dbReference>
<dbReference type="EMBL" id="WVTA01000004">
    <property type="protein sequence ID" value="KAK3214391.1"/>
    <property type="molecule type" value="Genomic_DNA"/>
</dbReference>
<dbReference type="GO" id="GO:0016705">
    <property type="term" value="F:oxidoreductase activity, acting on paired donors, with incorporation or reduction of molecular oxygen"/>
    <property type="evidence" value="ECO:0007669"/>
    <property type="project" value="InterPro"/>
</dbReference>
<protein>
    <recommendedName>
        <fullName evidence="11">Cytochrome P450</fullName>
    </recommendedName>
</protein>
<dbReference type="InterPro" id="IPR001128">
    <property type="entry name" value="Cyt_P450"/>
</dbReference>
<dbReference type="AlphaFoldDB" id="A0AAN6M5B2"/>
<dbReference type="SUPFAM" id="SSF48264">
    <property type="entry name" value="Cytochrome P450"/>
    <property type="match status" value="1"/>
</dbReference>
<dbReference type="GO" id="GO:0005506">
    <property type="term" value="F:iron ion binding"/>
    <property type="evidence" value="ECO:0007669"/>
    <property type="project" value="InterPro"/>
</dbReference>
<evidence type="ECO:0008006" key="11">
    <source>
        <dbReference type="Google" id="ProtNLM"/>
    </source>
</evidence>
<accession>A0AAN6M5B2</accession>
<dbReference type="Gene3D" id="1.10.630.10">
    <property type="entry name" value="Cytochrome P450"/>
    <property type="match status" value="1"/>
</dbReference>
<name>A0AAN6M5B2_9PLEO</name>
<proteinExistence type="predicted"/>
<dbReference type="PRINTS" id="PR00385">
    <property type="entry name" value="P450"/>
</dbReference>
<evidence type="ECO:0000256" key="3">
    <source>
        <dbReference type="ARBA" id="ARBA00022617"/>
    </source>
</evidence>
<comment type="caution">
    <text evidence="9">The sequence shown here is derived from an EMBL/GenBank/DDBJ whole genome shotgun (WGS) entry which is preliminary data.</text>
</comment>
<evidence type="ECO:0000256" key="8">
    <source>
        <dbReference type="PIRSR" id="PIRSR602401-1"/>
    </source>
</evidence>
<keyword evidence="5" id="KW-0560">Oxidoreductase</keyword>
<reference evidence="9 10" key="1">
    <citation type="submission" date="2021-02" db="EMBL/GenBank/DDBJ databases">
        <title>Genome assembly of Pseudopithomyces chartarum.</title>
        <authorList>
            <person name="Jauregui R."/>
            <person name="Singh J."/>
            <person name="Voisey C."/>
        </authorList>
    </citation>
    <scope>NUCLEOTIDE SEQUENCE [LARGE SCALE GENOMIC DNA]</scope>
    <source>
        <strain evidence="9 10">AGR01</strain>
    </source>
</reference>
<gene>
    <name evidence="9" type="ORF">GRF29_28g2965198</name>
</gene>
<dbReference type="InterPro" id="IPR002401">
    <property type="entry name" value="Cyt_P450_E_grp-I"/>
</dbReference>
<evidence type="ECO:0000313" key="9">
    <source>
        <dbReference type="EMBL" id="KAK3214391.1"/>
    </source>
</evidence>
<organism evidence="9 10">
    <name type="scientific">Pseudopithomyces chartarum</name>
    <dbReference type="NCBI Taxonomy" id="1892770"/>
    <lineage>
        <taxon>Eukaryota</taxon>
        <taxon>Fungi</taxon>
        <taxon>Dikarya</taxon>
        <taxon>Ascomycota</taxon>
        <taxon>Pezizomycotina</taxon>
        <taxon>Dothideomycetes</taxon>
        <taxon>Pleosporomycetidae</taxon>
        <taxon>Pleosporales</taxon>
        <taxon>Massarineae</taxon>
        <taxon>Didymosphaeriaceae</taxon>
        <taxon>Pseudopithomyces</taxon>
    </lineage>
</organism>
<keyword evidence="6 8" id="KW-0408">Iron</keyword>
<dbReference type="GO" id="GO:0004497">
    <property type="term" value="F:monooxygenase activity"/>
    <property type="evidence" value="ECO:0007669"/>
    <property type="project" value="UniProtKB-KW"/>
</dbReference>
<evidence type="ECO:0000256" key="1">
    <source>
        <dbReference type="ARBA" id="ARBA00001971"/>
    </source>
</evidence>
<dbReference type="InterPro" id="IPR050121">
    <property type="entry name" value="Cytochrome_P450_monoxygenase"/>
</dbReference>
<evidence type="ECO:0000256" key="7">
    <source>
        <dbReference type="ARBA" id="ARBA00023033"/>
    </source>
</evidence>
<dbReference type="Proteomes" id="UP001280581">
    <property type="component" value="Unassembled WGS sequence"/>
</dbReference>
<evidence type="ECO:0000313" key="10">
    <source>
        <dbReference type="Proteomes" id="UP001280581"/>
    </source>
</evidence>
<keyword evidence="4 8" id="KW-0479">Metal-binding</keyword>
<evidence type="ECO:0000256" key="2">
    <source>
        <dbReference type="ARBA" id="ARBA00005179"/>
    </source>
</evidence>
<keyword evidence="3 8" id="KW-0349">Heme</keyword>